<feature type="transmembrane region" description="Helical" evidence="7">
    <location>
        <begin position="40"/>
        <end position="64"/>
    </location>
</feature>
<dbReference type="InterPro" id="IPR035906">
    <property type="entry name" value="MetI-like_sf"/>
</dbReference>
<feature type="transmembrane region" description="Helical" evidence="7">
    <location>
        <begin position="227"/>
        <end position="250"/>
    </location>
</feature>
<dbReference type="PROSITE" id="PS50928">
    <property type="entry name" value="ABC_TM1"/>
    <property type="match status" value="1"/>
</dbReference>
<dbReference type="AlphaFoldDB" id="A0A3D9V5T9"/>
<keyword evidence="6 7" id="KW-0472">Membrane</keyword>
<dbReference type="GO" id="GO:0005886">
    <property type="term" value="C:plasma membrane"/>
    <property type="evidence" value="ECO:0007669"/>
    <property type="project" value="UniProtKB-SubCell"/>
</dbReference>
<evidence type="ECO:0000256" key="3">
    <source>
        <dbReference type="ARBA" id="ARBA00022475"/>
    </source>
</evidence>
<keyword evidence="11" id="KW-1185">Reference proteome</keyword>
<evidence type="ECO:0000259" key="9">
    <source>
        <dbReference type="PROSITE" id="PS50928"/>
    </source>
</evidence>
<dbReference type="InterPro" id="IPR050901">
    <property type="entry name" value="BP-dep_ABC_trans_perm"/>
</dbReference>
<feature type="region of interest" description="Disordered" evidence="8">
    <location>
        <begin position="1"/>
        <end position="35"/>
    </location>
</feature>
<name>A0A3D9V5T9_THECX</name>
<proteinExistence type="inferred from homology"/>
<accession>A0A3D9V5T9</accession>
<dbReference type="SUPFAM" id="SSF161098">
    <property type="entry name" value="MetI-like"/>
    <property type="match status" value="1"/>
</dbReference>
<dbReference type="GO" id="GO:0055085">
    <property type="term" value="P:transmembrane transport"/>
    <property type="evidence" value="ECO:0007669"/>
    <property type="project" value="InterPro"/>
</dbReference>
<dbReference type="PANTHER" id="PTHR32243">
    <property type="entry name" value="MALTOSE TRANSPORT SYSTEM PERMEASE-RELATED"/>
    <property type="match status" value="1"/>
</dbReference>
<comment type="subcellular location">
    <subcellularLocation>
        <location evidence="1 7">Cell membrane</location>
        <topology evidence="1 7">Multi-pass membrane protein</topology>
    </subcellularLocation>
</comment>
<evidence type="ECO:0000256" key="7">
    <source>
        <dbReference type="RuleBase" id="RU363032"/>
    </source>
</evidence>
<dbReference type="CDD" id="cd06261">
    <property type="entry name" value="TM_PBP2"/>
    <property type="match status" value="1"/>
</dbReference>
<dbReference type="EMBL" id="QTUC01000001">
    <property type="protein sequence ID" value="REF37162.1"/>
    <property type="molecule type" value="Genomic_DNA"/>
</dbReference>
<dbReference type="OrthoDB" id="61122at2"/>
<dbReference type="Gene3D" id="1.10.3720.10">
    <property type="entry name" value="MetI-like"/>
    <property type="match status" value="1"/>
</dbReference>
<keyword evidence="3" id="KW-1003">Cell membrane</keyword>
<comment type="caution">
    <text evidence="10">The sequence shown here is derived from an EMBL/GenBank/DDBJ whole genome shotgun (WGS) entry which is preliminary data.</text>
</comment>
<evidence type="ECO:0000313" key="10">
    <source>
        <dbReference type="EMBL" id="REF37162.1"/>
    </source>
</evidence>
<gene>
    <name evidence="10" type="ORF">DFJ64_2601</name>
</gene>
<reference evidence="10 11" key="1">
    <citation type="submission" date="2018-08" db="EMBL/GenBank/DDBJ databases">
        <title>Sequencing the genomes of 1000 actinobacteria strains.</title>
        <authorList>
            <person name="Klenk H.-P."/>
        </authorList>
    </citation>
    <scope>NUCLEOTIDE SEQUENCE [LARGE SCALE GENOMIC DNA]</scope>
    <source>
        <strain evidence="10 11">DSM 22891</strain>
    </source>
</reference>
<comment type="similarity">
    <text evidence="7">Belongs to the binding-protein-dependent transport system permease family.</text>
</comment>
<dbReference type="RefSeq" id="WP_115850671.1">
    <property type="nucleotide sequence ID" value="NZ_QTUC01000001.1"/>
</dbReference>
<organism evidence="10 11">
    <name type="scientific">Thermasporomyces composti</name>
    <dbReference type="NCBI Taxonomy" id="696763"/>
    <lineage>
        <taxon>Bacteria</taxon>
        <taxon>Bacillati</taxon>
        <taxon>Actinomycetota</taxon>
        <taxon>Actinomycetes</taxon>
        <taxon>Propionibacteriales</taxon>
        <taxon>Nocardioidaceae</taxon>
        <taxon>Thermasporomyces</taxon>
    </lineage>
</organism>
<evidence type="ECO:0000256" key="2">
    <source>
        <dbReference type="ARBA" id="ARBA00022448"/>
    </source>
</evidence>
<evidence type="ECO:0000256" key="8">
    <source>
        <dbReference type="SAM" id="MobiDB-lite"/>
    </source>
</evidence>
<sequence length="308" mass="34295">MPTTTTSQPARRDARANRPLARPRLTRRPSRRPRRGRSPLHLILLPAAWSLAIFDLFVVGWLFLNSLKTTPEIFEDPWGLPSRPRWHNYVDAWNVAHFGEGVLNSLVLVVASGIATLSLAAPAAYALTRFRWRWSGPVTVFFAMGLGVPAQSIFIPLYVGMDRLGLVNTLWGLLLVYTATNLPFAVFFLTGFFASLPHELEEAAALDGAGPGYTFWRIMLPLTRSGLLTLFVLQAIGDWGETFFALVFLQDKKTISLALLNFTQTMQYTGAEWSVLFAGICIIVIPLIALYLWTGRRLVEGIAAGYGR</sequence>
<evidence type="ECO:0000256" key="5">
    <source>
        <dbReference type="ARBA" id="ARBA00022989"/>
    </source>
</evidence>
<feature type="transmembrane region" description="Helical" evidence="7">
    <location>
        <begin position="106"/>
        <end position="127"/>
    </location>
</feature>
<evidence type="ECO:0000256" key="1">
    <source>
        <dbReference type="ARBA" id="ARBA00004651"/>
    </source>
</evidence>
<protein>
    <submittedName>
        <fullName evidence="10">Carbohydrate ABC transporter membrane protein 2 (CUT1 family)</fullName>
    </submittedName>
</protein>
<keyword evidence="4 7" id="KW-0812">Transmembrane</keyword>
<dbReference type="Proteomes" id="UP000256485">
    <property type="component" value="Unassembled WGS sequence"/>
</dbReference>
<feature type="transmembrane region" description="Helical" evidence="7">
    <location>
        <begin position="270"/>
        <end position="293"/>
    </location>
</feature>
<keyword evidence="2 7" id="KW-0813">Transport</keyword>
<feature type="transmembrane region" description="Helical" evidence="7">
    <location>
        <begin position="139"/>
        <end position="159"/>
    </location>
</feature>
<evidence type="ECO:0000256" key="6">
    <source>
        <dbReference type="ARBA" id="ARBA00023136"/>
    </source>
</evidence>
<evidence type="ECO:0000313" key="11">
    <source>
        <dbReference type="Proteomes" id="UP000256485"/>
    </source>
</evidence>
<dbReference type="Pfam" id="PF00528">
    <property type="entry name" value="BPD_transp_1"/>
    <property type="match status" value="1"/>
</dbReference>
<dbReference type="PANTHER" id="PTHR32243:SF24">
    <property type="entry name" value="DIACETYLCHITOBIOSE UPTAKE SYSTEM PERMEASE PROTEIN NGCG"/>
    <property type="match status" value="1"/>
</dbReference>
<feature type="compositionally biased region" description="Basic residues" evidence="8">
    <location>
        <begin position="24"/>
        <end position="35"/>
    </location>
</feature>
<dbReference type="InterPro" id="IPR000515">
    <property type="entry name" value="MetI-like"/>
</dbReference>
<evidence type="ECO:0000256" key="4">
    <source>
        <dbReference type="ARBA" id="ARBA00022692"/>
    </source>
</evidence>
<keyword evidence="5 7" id="KW-1133">Transmembrane helix</keyword>
<feature type="domain" description="ABC transmembrane type-1" evidence="9">
    <location>
        <begin position="102"/>
        <end position="294"/>
    </location>
</feature>
<feature type="transmembrane region" description="Helical" evidence="7">
    <location>
        <begin position="171"/>
        <end position="194"/>
    </location>
</feature>